<dbReference type="Pfam" id="PF13545">
    <property type="entry name" value="HTH_Crp_2"/>
    <property type="match status" value="1"/>
</dbReference>
<keyword evidence="6" id="KW-1185">Reference proteome</keyword>
<name>A0A437RRH6_9BURK</name>
<sequence>MRSPTSHCPLSTDSNTRSRNDLLAALPADVAEALHARAEATELKAGDTLYEAGTLLRQVYFPVTAVVSLVSPMQDGACTEVAVVGREGVVGVCAFMGGGNALSSAVVQRGGQAWRMRASDIADLSRDSAPVMQQLLRYTQALFTHMAQTSACHRHHTLTRQVCCWLLQHLDRQVGDDLHITQERIAGMLGVRREGVTVAALQLQREGLIRYSRGHIQVLSEGRT</sequence>
<gene>
    <name evidence="5" type="ORF">EOE66_02145</name>
</gene>
<dbReference type="InterPro" id="IPR018490">
    <property type="entry name" value="cNMP-bd_dom_sf"/>
</dbReference>
<accession>A0A437RRH6</accession>
<dbReference type="Pfam" id="PF00027">
    <property type="entry name" value="cNMP_binding"/>
    <property type="match status" value="1"/>
</dbReference>
<dbReference type="Gene3D" id="1.10.10.10">
    <property type="entry name" value="Winged helix-like DNA-binding domain superfamily/Winged helix DNA-binding domain"/>
    <property type="match status" value="1"/>
</dbReference>
<dbReference type="SUPFAM" id="SSF51206">
    <property type="entry name" value="cAMP-binding domain-like"/>
    <property type="match status" value="1"/>
</dbReference>
<dbReference type="AlphaFoldDB" id="A0A437RRH6"/>
<dbReference type="InterPro" id="IPR012318">
    <property type="entry name" value="HTH_CRP"/>
</dbReference>
<dbReference type="InterPro" id="IPR036390">
    <property type="entry name" value="WH_DNA-bd_sf"/>
</dbReference>
<dbReference type="SUPFAM" id="SSF46785">
    <property type="entry name" value="Winged helix' DNA-binding domain"/>
    <property type="match status" value="1"/>
</dbReference>
<dbReference type="InterPro" id="IPR000595">
    <property type="entry name" value="cNMP-bd_dom"/>
</dbReference>
<dbReference type="EMBL" id="SACR01000001">
    <property type="protein sequence ID" value="RVU49397.1"/>
    <property type="molecule type" value="Genomic_DNA"/>
</dbReference>
<dbReference type="GO" id="GO:0003677">
    <property type="term" value="F:DNA binding"/>
    <property type="evidence" value="ECO:0007669"/>
    <property type="project" value="UniProtKB-KW"/>
</dbReference>
<proteinExistence type="predicted"/>
<keyword evidence="2" id="KW-0238">DNA-binding</keyword>
<dbReference type="OrthoDB" id="8969464at2"/>
<dbReference type="InterPro" id="IPR036388">
    <property type="entry name" value="WH-like_DNA-bd_sf"/>
</dbReference>
<evidence type="ECO:0000256" key="1">
    <source>
        <dbReference type="ARBA" id="ARBA00023015"/>
    </source>
</evidence>
<keyword evidence="1" id="KW-0805">Transcription regulation</keyword>
<comment type="caution">
    <text evidence="5">The sequence shown here is derived from an EMBL/GenBank/DDBJ whole genome shotgun (WGS) entry which is preliminary data.</text>
</comment>
<keyword evidence="3" id="KW-0804">Transcription</keyword>
<dbReference type="PROSITE" id="PS51063">
    <property type="entry name" value="HTH_CRP_2"/>
    <property type="match status" value="1"/>
</dbReference>
<evidence type="ECO:0000313" key="5">
    <source>
        <dbReference type="EMBL" id="RVU49397.1"/>
    </source>
</evidence>
<evidence type="ECO:0000256" key="3">
    <source>
        <dbReference type="ARBA" id="ARBA00023163"/>
    </source>
</evidence>
<protein>
    <submittedName>
        <fullName evidence="5">Crp/Fnr family transcriptional regulator</fullName>
    </submittedName>
</protein>
<evidence type="ECO:0000256" key="2">
    <source>
        <dbReference type="ARBA" id="ARBA00023125"/>
    </source>
</evidence>
<feature type="domain" description="HTH crp-type" evidence="4">
    <location>
        <begin position="156"/>
        <end position="222"/>
    </location>
</feature>
<dbReference type="Proteomes" id="UP000285575">
    <property type="component" value="Unassembled WGS sequence"/>
</dbReference>
<organism evidence="5 6">
    <name type="scientific">Rubrivivax rivuli</name>
    <dbReference type="NCBI Taxonomy" id="1862385"/>
    <lineage>
        <taxon>Bacteria</taxon>
        <taxon>Pseudomonadati</taxon>
        <taxon>Pseudomonadota</taxon>
        <taxon>Betaproteobacteria</taxon>
        <taxon>Burkholderiales</taxon>
        <taxon>Sphaerotilaceae</taxon>
        <taxon>Rubrivivax</taxon>
    </lineage>
</organism>
<evidence type="ECO:0000313" key="6">
    <source>
        <dbReference type="Proteomes" id="UP000285575"/>
    </source>
</evidence>
<evidence type="ECO:0000259" key="4">
    <source>
        <dbReference type="PROSITE" id="PS51063"/>
    </source>
</evidence>
<dbReference type="SMART" id="SM00100">
    <property type="entry name" value="cNMP"/>
    <property type="match status" value="1"/>
</dbReference>
<dbReference type="InterPro" id="IPR014710">
    <property type="entry name" value="RmlC-like_jellyroll"/>
</dbReference>
<dbReference type="GO" id="GO:0006355">
    <property type="term" value="P:regulation of DNA-templated transcription"/>
    <property type="evidence" value="ECO:0007669"/>
    <property type="project" value="InterPro"/>
</dbReference>
<dbReference type="Gene3D" id="2.60.120.10">
    <property type="entry name" value="Jelly Rolls"/>
    <property type="match status" value="1"/>
</dbReference>
<reference evidence="5 6" key="1">
    <citation type="submission" date="2019-01" db="EMBL/GenBank/DDBJ databases">
        <authorList>
            <person name="Chen W.-M."/>
        </authorList>
    </citation>
    <scope>NUCLEOTIDE SEQUENCE [LARGE SCALE GENOMIC DNA]</scope>
    <source>
        <strain evidence="5 6">KYPY4</strain>
    </source>
</reference>